<protein>
    <submittedName>
        <fullName evidence="1">Baseplate wedge subunit</fullName>
    </submittedName>
</protein>
<proteinExistence type="predicted"/>
<dbReference type="Pfam" id="PF11246">
    <property type="entry name" value="Phage_gp53"/>
    <property type="match status" value="1"/>
</dbReference>
<organism evidence="1">
    <name type="scientific">Myoviridae sp. ctYA416</name>
    <dbReference type="NCBI Taxonomy" id="2825125"/>
    <lineage>
        <taxon>Viruses</taxon>
        <taxon>Duplodnaviria</taxon>
        <taxon>Heunggongvirae</taxon>
        <taxon>Uroviricota</taxon>
        <taxon>Caudoviricetes</taxon>
    </lineage>
</organism>
<sequence length="143" mass="17008">MDTKTIGRISNFIATKPRTSLDYQTISFSEVHSNIDYVIANVVTTDYFQDLKDISVDVKLSDNEVLKYRYRPKMLSYDLYGNTELYYIILRLNDLYNIKDFSLSKKHLILTPRDKLRDFLSDVYNADIKYIQQFNDRHRRSSI</sequence>
<accession>A0A8S5UT50</accession>
<reference evidence="1" key="1">
    <citation type="journal article" date="2021" name="Proc. Natl. Acad. Sci. U.S.A.">
        <title>A Catalog of Tens of Thousands of Viruses from Human Metagenomes Reveals Hidden Associations with Chronic Diseases.</title>
        <authorList>
            <person name="Tisza M.J."/>
            <person name="Buck C.B."/>
        </authorList>
    </citation>
    <scope>NUCLEOTIDE SEQUENCE</scope>
    <source>
        <strain evidence="1">CtYA416</strain>
    </source>
</reference>
<dbReference type="EMBL" id="BK016136">
    <property type="protein sequence ID" value="DAF97681.1"/>
    <property type="molecule type" value="Genomic_DNA"/>
</dbReference>
<name>A0A8S5UT50_9CAUD</name>
<evidence type="ECO:0000313" key="1">
    <source>
        <dbReference type="EMBL" id="DAF97681.1"/>
    </source>
</evidence>
<dbReference type="InterPro" id="IPR022607">
    <property type="entry name" value="Phage_T4_Gp53_baseplate_wedge"/>
</dbReference>